<protein>
    <submittedName>
        <fullName evidence="1">Uncharacterized protein</fullName>
    </submittedName>
</protein>
<name>A0ACC2NS16_9HYME</name>
<proteinExistence type="predicted"/>
<dbReference type="EMBL" id="CM056743">
    <property type="protein sequence ID" value="KAJ8674049.1"/>
    <property type="molecule type" value="Genomic_DNA"/>
</dbReference>
<organism evidence="1 2">
    <name type="scientific">Eretmocerus hayati</name>
    <dbReference type="NCBI Taxonomy" id="131215"/>
    <lineage>
        <taxon>Eukaryota</taxon>
        <taxon>Metazoa</taxon>
        <taxon>Ecdysozoa</taxon>
        <taxon>Arthropoda</taxon>
        <taxon>Hexapoda</taxon>
        <taxon>Insecta</taxon>
        <taxon>Pterygota</taxon>
        <taxon>Neoptera</taxon>
        <taxon>Endopterygota</taxon>
        <taxon>Hymenoptera</taxon>
        <taxon>Apocrita</taxon>
        <taxon>Proctotrupomorpha</taxon>
        <taxon>Chalcidoidea</taxon>
        <taxon>Aphelinidae</taxon>
        <taxon>Aphelininae</taxon>
        <taxon>Eretmocerus</taxon>
    </lineage>
</organism>
<gene>
    <name evidence="1" type="ORF">QAD02_005311</name>
</gene>
<comment type="caution">
    <text evidence="1">The sequence shown here is derived from an EMBL/GenBank/DDBJ whole genome shotgun (WGS) entry which is preliminary data.</text>
</comment>
<keyword evidence="2" id="KW-1185">Reference proteome</keyword>
<dbReference type="Proteomes" id="UP001239111">
    <property type="component" value="Chromosome 3"/>
</dbReference>
<evidence type="ECO:0000313" key="2">
    <source>
        <dbReference type="Proteomes" id="UP001239111"/>
    </source>
</evidence>
<accession>A0ACC2NS16</accession>
<evidence type="ECO:0000313" key="1">
    <source>
        <dbReference type="EMBL" id="KAJ8674049.1"/>
    </source>
</evidence>
<sequence>MLHVACKSDCYDMVKSLIERGAEVNASDDWGTTLFLEAASSANIDIIRILLENDADPEATDYMERNALHYLCHFSREDDPAVAGVLLDLELQVNALDRVRDSPLHLAIRSFKRKLPFFFIEEGANVDARNLEGETPLMGAVEYQSHHFTKYLIEKGARVDETRNDNLSALHIAYNRRQELQIETLLARRAKLDPDPGYIIPFFYSCPVLVPESYWIIREMVRLEMTGGHVSLVDTDLIFSEGESTLQFAQFHEEVEKMRDLKFGQNRTLLDIFEKPEEFAANIMRDKRIIRKIEAIDVEVEYPNFYKILASKLVSSLELREFHETCEKKLIQTFRNVSPIPVIERIVYFL</sequence>
<reference evidence="1" key="1">
    <citation type="submission" date="2023-04" db="EMBL/GenBank/DDBJ databases">
        <title>A chromosome-level genome assembly of the parasitoid wasp Eretmocerus hayati.</title>
        <authorList>
            <person name="Zhong Y."/>
            <person name="Liu S."/>
            <person name="Liu Y."/>
        </authorList>
    </citation>
    <scope>NUCLEOTIDE SEQUENCE</scope>
    <source>
        <strain evidence="1">ZJU_SS_LIU_2023</strain>
    </source>
</reference>